<keyword evidence="4" id="KW-0418">Kinase</keyword>
<dbReference type="RefSeq" id="XP_023936081.2">
    <property type="nucleotide sequence ID" value="XM_024080313.2"/>
</dbReference>
<organism evidence="3 4">
    <name type="scientific">Bicyclus anynana</name>
    <name type="common">Squinting bush brown butterfly</name>
    <dbReference type="NCBI Taxonomy" id="110368"/>
    <lineage>
        <taxon>Eukaryota</taxon>
        <taxon>Metazoa</taxon>
        <taxon>Ecdysozoa</taxon>
        <taxon>Arthropoda</taxon>
        <taxon>Hexapoda</taxon>
        <taxon>Insecta</taxon>
        <taxon>Pterygota</taxon>
        <taxon>Neoptera</taxon>
        <taxon>Endopterygota</taxon>
        <taxon>Lepidoptera</taxon>
        <taxon>Glossata</taxon>
        <taxon>Ditrysia</taxon>
        <taxon>Papilionoidea</taxon>
        <taxon>Nymphalidae</taxon>
        <taxon>Satyrinae</taxon>
        <taxon>Satyrini</taxon>
        <taxon>Mycalesina</taxon>
        <taxon>Bicyclus</taxon>
    </lineage>
</organism>
<dbReference type="GO" id="GO:0016301">
    <property type="term" value="F:kinase activity"/>
    <property type="evidence" value="ECO:0007669"/>
    <property type="project" value="UniProtKB-KW"/>
</dbReference>
<dbReference type="Gene3D" id="2.60.200.20">
    <property type="match status" value="1"/>
</dbReference>
<dbReference type="AlphaFoldDB" id="A0A6J1MZR3"/>
<dbReference type="OrthoDB" id="40902at2759"/>
<evidence type="ECO:0000313" key="3">
    <source>
        <dbReference type="Proteomes" id="UP001652582"/>
    </source>
</evidence>
<protein>
    <submittedName>
        <fullName evidence="4">Ovarian-specific serine/threonine-protein kinase Lok</fullName>
    </submittedName>
</protein>
<accession>A0A6J1MZR3</accession>
<reference evidence="4" key="1">
    <citation type="submission" date="2025-08" db="UniProtKB">
        <authorList>
            <consortium name="RefSeq"/>
        </authorList>
    </citation>
    <scope>IDENTIFICATION</scope>
</reference>
<feature type="region of interest" description="Disordered" evidence="1">
    <location>
        <begin position="1"/>
        <end position="28"/>
    </location>
</feature>
<gene>
    <name evidence="4" type="primary">LOC112044456</name>
</gene>
<dbReference type="Proteomes" id="UP001652582">
    <property type="component" value="Chromosome 14"/>
</dbReference>
<dbReference type="KEGG" id="bany:112044456"/>
<dbReference type="Pfam" id="PF00498">
    <property type="entry name" value="FHA"/>
    <property type="match status" value="1"/>
</dbReference>
<name>A0A6J1MZR3_BICAN</name>
<dbReference type="PROSITE" id="PS50006">
    <property type="entry name" value="FHA_DOMAIN"/>
    <property type="match status" value="1"/>
</dbReference>
<evidence type="ECO:0000259" key="2">
    <source>
        <dbReference type="PROSITE" id="PS50006"/>
    </source>
</evidence>
<dbReference type="InterPro" id="IPR008984">
    <property type="entry name" value="SMAD_FHA_dom_sf"/>
</dbReference>
<feature type="domain" description="FHA" evidence="2">
    <location>
        <begin position="76"/>
        <end position="136"/>
    </location>
</feature>
<proteinExistence type="predicted"/>
<dbReference type="SMART" id="SM00240">
    <property type="entry name" value="FHA"/>
    <property type="match status" value="1"/>
</dbReference>
<evidence type="ECO:0000313" key="4">
    <source>
        <dbReference type="RefSeq" id="XP_023936081.2"/>
    </source>
</evidence>
<dbReference type="InterPro" id="IPR000253">
    <property type="entry name" value="FHA_dom"/>
</dbReference>
<keyword evidence="4" id="KW-0808">Transferase</keyword>
<evidence type="ECO:0000256" key="1">
    <source>
        <dbReference type="SAM" id="MobiDB-lite"/>
    </source>
</evidence>
<dbReference type="GeneID" id="112044456"/>
<dbReference type="SUPFAM" id="SSF49879">
    <property type="entry name" value="SMAD/FHA domain"/>
    <property type="match status" value="1"/>
</dbReference>
<sequence length="168" mass="19478">MAIKPMCDDVVPEHNSDDSDTENTLTQNSQHVWSPPIEFTFATPNINWGRLYSIAGKHFWKNSEYPKYYDLVQPEFSLGRALICTFVTKKNLIKENTVKCVSKKHFVIKRDLRKPLTPAIITDLSYNGTYINYVKLGHGCSRVLNDKDVISVTHVFCKTFKYKDLWKK</sequence>
<keyword evidence="3" id="KW-1185">Reference proteome</keyword>